<dbReference type="PROSITE" id="PS00678">
    <property type="entry name" value="WD_REPEATS_1"/>
    <property type="match status" value="1"/>
</dbReference>
<dbReference type="InterPro" id="IPR049916">
    <property type="entry name" value="WDR72-like"/>
</dbReference>
<keyword evidence="4" id="KW-0175">Coiled coil</keyword>
<keyword evidence="7" id="KW-1185">Reference proteome</keyword>
<reference evidence="7" key="1">
    <citation type="submission" date="2018-06" db="EMBL/GenBank/DDBJ databases">
        <title>Genome assembly of Danube salmon.</title>
        <authorList>
            <person name="Macqueen D.J."/>
            <person name="Gundappa M.K."/>
        </authorList>
    </citation>
    <scope>NUCLEOTIDE SEQUENCE [LARGE SCALE GENOMIC DNA]</scope>
</reference>
<feature type="coiled-coil region" evidence="4">
    <location>
        <begin position="505"/>
        <end position="537"/>
    </location>
</feature>
<dbReference type="InterPro" id="IPR001680">
    <property type="entry name" value="WD40_rpt"/>
</dbReference>
<evidence type="ECO:0000256" key="3">
    <source>
        <dbReference type="PROSITE-ProRule" id="PRU00221"/>
    </source>
</evidence>
<dbReference type="SUPFAM" id="SSF50978">
    <property type="entry name" value="WD40 repeat-like"/>
    <property type="match status" value="1"/>
</dbReference>
<reference evidence="6" key="3">
    <citation type="submission" date="2025-09" db="UniProtKB">
        <authorList>
            <consortium name="Ensembl"/>
        </authorList>
    </citation>
    <scope>IDENTIFICATION</scope>
</reference>
<evidence type="ECO:0000313" key="6">
    <source>
        <dbReference type="Ensembl" id="ENSHHUP00000008323.1"/>
    </source>
</evidence>
<evidence type="ECO:0000256" key="2">
    <source>
        <dbReference type="ARBA" id="ARBA00022737"/>
    </source>
</evidence>
<dbReference type="AlphaFoldDB" id="A0A4W5JTN9"/>
<evidence type="ECO:0000256" key="4">
    <source>
        <dbReference type="SAM" id="Coils"/>
    </source>
</evidence>
<evidence type="ECO:0000256" key="1">
    <source>
        <dbReference type="ARBA" id="ARBA00022574"/>
    </source>
</evidence>
<keyword evidence="1 3" id="KW-0853">WD repeat</keyword>
<dbReference type="InterPro" id="IPR036322">
    <property type="entry name" value="WD40_repeat_dom_sf"/>
</dbReference>
<dbReference type="GeneTree" id="ENSGT00940000155301"/>
<reference evidence="6" key="2">
    <citation type="submission" date="2025-08" db="UniProtKB">
        <authorList>
            <consortium name="Ensembl"/>
        </authorList>
    </citation>
    <scope>IDENTIFICATION</scope>
</reference>
<dbReference type="Gene3D" id="2.130.10.10">
    <property type="entry name" value="YVTN repeat-like/Quinoprotein amine dehydrogenase"/>
    <property type="match status" value="2"/>
</dbReference>
<feature type="region of interest" description="Disordered" evidence="5">
    <location>
        <begin position="661"/>
        <end position="691"/>
    </location>
</feature>
<dbReference type="PROSITE" id="PS50082">
    <property type="entry name" value="WD_REPEATS_2"/>
    <property type="match status" value="2"/>
</dbReference>
<feature type="repeat" description="WD" evidence="3">
    <location>
        <begin position="340"/>
        <end position="381"/>
    </location>
</feature>
<protein>
    <submittedName>
        <fullName evidence="6">WD repeat domain 7</fullName>
    </submittedName>
</protein>
<name>A0A4W5JTN9_9TELE</name>
<keyword evidence="2" id="KW-0677">Repeat</keyword>
<dbReference type="GO" id="GO:0005737">
    <property type="term" value="C:cytoplasm"/>
    <property type="evidence" value="ECO:0007669"/>
    <property type="project" value="TreeGrafter"/>
</dbReference>
<evidence type="ECO:0000256" key="5">
    <source>
        <dbReference type="SAM" id="MobiDB-lite"/>
    </source>
</evidence>
<proteinExistence type="predicted"/>
<dbReference type="Proteomes" id="UP000314982">
    <property type="component" value="Unassembled WGS sequence"/>
</dbReference>
<dbReference type="PROSITE" id="PS50294">
    <property type="entry name" value="WD_REPEATS_REGION"/>
    <property type="match status" value="1"/>
</dbReference>
<dbReference type="Pfam" id="PF00400">
    <property type="entry name" value="WD40"/>
    <property type="match status" value="3"/>
</dbReference>
<dbReference type="InterPro" id="IPR019775">
    <property type="entry name" value="WD40_repeat_CS"/>
</dbReference>
<dbReference type="PANTHER" id="PTHR44099">
    <property type="entry name" value="RABCONNECTIN-3B, ISOFORM A"/>
    <property type="match status" value="1"/>
</dbReference>
<dbReference type="PANTHER" id="PTHR44099:SF3">
    <property type="entry name" value="WD REPEAT-CONTAINING PROTEIN 7"/>
    <property type="match status" value="1"/>
</dbReference>
<organism evidence="6 7">
    <name type="scientific">Hucho hucho</name>
    <name type="common">huchen</name>
    <dbReference type="NCBI Taxonomy" id="62062"/>
    <lineage>
        <taxon>Eukaryota</taxon>
        <taxon>Metazoa</taxon>
        <taxon>Chordata</taxon>
        <taxon>Craniata</taxon>
        <taxon>Vertebrata</taxon>
        <taxon>Euteleostomi</taxon>
        <taxon>Actinopterygii</taxon>
        <taxon>Neopterygii</taxon>
        <taxon>Teleostei</taxon>
        <taxon>Protacanthopterygii</taxon>
        <taxon>Salmoniformes</taxon>
        <taxon>Salmonidae</taxon>
        <taxon>Salmoninae</taxon>
        <taxon>Hucho</taxon>
    </lineage>
</organism>
<dbReference type="SMART" id="SM00320">
    <property type="entry name" value="WD40"/>
    <property type="match status" value="3"/>
</dbReference>
<evidence type="ECO:0000313" key="7">
    <source>
        <dbReference type="Proteomes" id="UP000314982"/>
    </source>
</evidence>
<sequence>MSGNSLVLPIVLWGRTAPTHCISSLLVMDDLTTIITGCHDGQICIWDMTSDLEISPRAMLFGHTASITCLSKASPCSDKQYIVSASESGEMCLWDVNDGRCIEFTKLACAHTGIQFYQFTVGTQRECRLLCNGHYPEILVVDATSLEVLYSLVSKISPDWISSMSIIHSHRTQGSLLHALLCNTVLCYTILPYIMLCYTMLYNTTIYYLLICPPVTRFFYGRREPFHKLLVQGDSAGRLSLWKLQVSSTISLQEAFDKLAPLSAGIIDQLSVTPGSEEPIKVTASVYIPSQGRLVCGREDGSIILVPATQTAIVQLLQGEHMLRRGEGGGLRERKCIMLASRHLFPIQVIKWRPCDDYLVVGCSDGSVYVWQMDTGETHTHTHKRHTHARDTHTMSWGYDICASVTISLIIIHDSFRILRLCVSQGNLQKYSNNSLVVQAMKTNLTDPDMHVLFFDVESVIIQLLTEEAQRPNPTLVSPETLQKAQGAADKGGSFLANKIFKQVKETMKETIKEHLLDEDEEEEEEMRRREEKSKSLSLLEYNLTMDTAKLFMSCLHAWGLNGPLDEVCLSRLGMLKPHCPISFGLISRGGHMSLMLPTFKESLLRQMALATGRKLSLSEIGGKGTYGVSRAVTTQHLLSVISLANTLMGMTNATFVGEHMKKAPVRPPRPGTPETPKKSAAPPQVSSPAVQGQIKQGNYKRIFSLGAVLGEPLMYRAGSKRCEVGCVNVIYTFTGQLTCYTTELGSIQEVY</sequence>
<dbReference type="InterPro" id="IPR015943">
    <property type="entry name" value="WD40/YVTN_repeat-like_dom_sf"/>
</dbReference>
<feature type="repeat" description="WD" evidence="3">
    <location>
        <begin position="60"/>
        <end position="104"/>
    </location>
</feature>
<accession>A0A4W5JTN9</accession>
<dbReference type="Ensembl" id="ENSHHUT00000008573.1">
    <property type="protein sequence ID" value="ENSHHUP00000008323.1"/>
    <property type="gene ID" value="ENSHHUG00000005087.1"/>
</dbReference>